<proteinExistence type="predicted"/>
<keyword evidence="2" id="KW-1185">Reference proteome</keyword>
<reference evidence="1 2" key="1">
    <citation type="submission" date="2014-04" db="EMBL/GenBank/DDBJ databases">
        <authorList>
            <consortium name="DOE Joint Genome Institute"/>
            <person name="Kuo A."/>
            <person name="Kohler A."/>
            <person name="Nagy L.G."/>
            <person name="Floudas D."/>
            <person name="Copeland A."/>
            <person name="Barry K.W."/>
            <person name="Cichocki N."/>
            <person name="Veneault-Fourrey C."/>
            <person name="LaButti K."/>
            <person name="Lindquist E.A."/>
            <person name="Lipzen A."/>
            <person name="Lundell T."/>
            <person name="Morin E."/>
            <person name="Murat C."/>
            <person name="Sun H."/>
            <person name="Tunlid A."/>
            <person name="Henrissat B."/>
            <person name="Grigoriev I.V."/>
            <person name="Hibbett D.S."/>
            <person name="Martin F."/>
            <person name="Nordberg H.P."/>
            <person name="Cantor M.N."/>
            <person name="Hua S.X."/>
        </authorList>
    </citation>
    <scope>NUCLEOTIDE SEQUENCE [LARGE SCALE GENOMIC DNA]</scope>
    <source>
        <strain evidence="1 2">LaAM-08-1</strain>
    </source>
</reference>
<evidence type="ECO:0000313" key="2">
    <source>
        <dbReference type="Proteomes" id="UP000054477"/>
    </source>
</evidence>
<dbReference type="EMBL" id="KN838559">
    <property type="protein sequence ID" value="KIK05600.1"/>
    <property type="molecule type" value="Genomic_DNA"/>
</dbReference>
<protein>
    <submittedName>
        <fullName evidence="1">Uncharacterized protein</fullName>
    </submittedName>
</protein>
<evidence type="ECO:0000313" key="1">
    <source>
        <dbReference type="EMBL" id="KIK05600.1"/>
    </source>
</evidence>
<dbReference type="Proteomes" id="UP000054477">
    <property type="component" value="Unassembled WGS sequence"/>
</dbReference>
<dbReference type="AlphaFoldDB" id="A0A0C9X0K1"/>
<dbReference type="HOGENOM" id="CLU_3050670_0_0_1"/>
<name>A0A0C9X0K1_9AGAR</name>
<gene>
    <name evidence="1" type="ORF">K443DRAFT_675155</name>
</gene>
<sequence length="54" mass="6271">MAAVSDSCGSIPFEWVARRRVLIRNGSNGWFALERYSVHYRPLYSVANEQPTRR</sequence>
<reference evidence="2" key="2">
    <citation type="submission" date="2015-01" db="EMBL/GenBank/DDBJ databases">
        <title>Evolutionary Origins and Diversification of the Mycorrhizal Mutualists.</title>
        <authorList>
            <consortium name="DOE Joint Genome Institute"/>
            <consortium name="Mycorrhizal Genomics Consortium"/>
            <person name="Kohler A."/>
            <person name="Kuo A."/>
            <person name="Nagy L.G."/>
            <person name="Floudas D."/>
            <person name="Copeland A."/>
            <person name="Barry K.W."/>
            <person name="Cichocki N."/>
            <person name="Veneault-Fourrey C."/>
            <person name="LaButti K."/>
            <person name="Lindquist E.A."/>
            <person name="Lipzen A."/>
            <person name="Lundell T."/>
            <person name="Morin E."/>
            <person name="Murat C."/>
            <person name="Riley R."/>
            <person name="Ohm R."/>
            <person name="Sun H."/>
            <person name="Tunlid A."/>
            <person name="Henrissat B."/>
            <person name="Grigoriev I.V."/>
            <person name="Hibbett D.S."/>
            <person name="Martin F."/>
        </authorList>
    </citation>
    <scope>NUCLEOTIDE SEQUENCE [LARGE SCALE GENOMIC DNA]</scope>
    <source>
        <strain evidence="2">LaAM-08-1</strain>
    </source>
</reference>
<accession>A0A0C9X0K1</accession>
<organism evidence="1 2">
    <name type="scientific">Laccaria amethystina LaAM-08-1</name>
    <dbReference type="NCBI Taxonomy" id="1095629"/>
    <lineage>
        <taxon>Eukaryota</taxon>
        <taxon>Fungi</taxon>
        <taxon>Dikarya</taxon>
        <taxon>Basidiomycota</taxon>
        <taxon>Agaricomycotina</taxon>
        <taxon>Agaricomycetes</taxon>
        <taxon>Agaricomycetidae</taxon>
        <taxon>Agaricales</taxon>
        <taxon>Agaricineae</taxon>
        <taxon>Hydnangiaceae</taxon>
        <taxon>Laccaria</taxon>
    </lineage>
</organism>